<keyword evidence="1" id="KW-0472">Membrane</keyword>
<dbReference type="AlphaFoldDB" id="A0A183JI14"/>
<dbReference type="WBParaSite" id="SCUD_0000233701-mRNA-1">
    <property type="protein sequence ID" value="SCUD_0000233701-mRNA-1"/>
    <property type="gene ID" value="SCUD_0000233701"/>
</dbReference>
<feature type="transmembrane region" description="Helical" evidence="1">
    <location>
        <begin position="103"/>
        <end position="128"/>
    </location>
</feature>
<keyword evidence="3" id="KW-1185">Reference proteome</keyword>
<evidence type="ECO:0000313" key="4">
    <source>
        <dbReference type="WBParaSite" id="SCUD_0000233701-mRNA-1"/>
    </source>
</evidence>
<proteinExistence type="predicted"/>
<dbReference type="EMBL" id="UZAK01002221">
    <property type="protein sequence ID" value="VDO73868.1"/>
    <property type="molecule type" value="Genomic_DNA"/>
</dbReference>
<name>A0A183JI14_9TREM</name>
<dbReference type="Proteomes" id="UP000279833">
    <property type="component" value="Unassembled WGS sequence"/>
</dbReference>
<accession>A0A183JI14</accession>
<evidence type="ECO:0000313" key="2">
    <source>
        <dbReference type="EMBL" id="VDO73868.1"/>
    </source>
</evidence>
<keyword evidence="1" id="KW-0812">Transmembrane</keyword>
<organism evidence="4">
    <name type="scientific">Schistosoma curassoni</name>
    <dbReference type="NCBI Taxonomy" id="6186"/>
    <lineage>
        <taxon>Eukaryota</taxon>
        <taxon>Metazoa</taxon>
        <taxon>Spiralia</taxon>
        <taxon>Lophotrochozoa</taxon>
        <taxon>Platyhelminthes</taxon>
        <taxon>Trematoda</taxon>
        <taxon>Digenea</taxon>
        <taxon>Strigeidida</taxon>
        <taxon>Schistosomatoidea</taxon>
        <taxon>Schistosomatidae</taxon>
        <taxon>Schistosoma</taxon>
    </lineage>
</organism>
<sequence length="205" mass="22888">MPPFGGNTNTISTGSTTSLDSYLYNREQSVEDEENLSKELCTPSLWSIHFQPDQAITYTDQQIGDMHASESIIKENSETSAMKISNTNSKSEFFPKFANSADIFTITLIIIIATLSIIATICTAIGCLMRRRRTKPIDNDMSITLTPSDGMLKTPLMPQSVQNFSGTNGAIEHEPMDPDTPGEKFFLITFTNHNYLKCIFICLFY</sequence>
<reference evidence="2 3" key="2">
    <citation type="submission" date="2018-11" db="EMBL/GenBank/DDBJ databases">
        <authorList>
            <consortium name="Pathogen Informatics"/>
        </authorList>
    </citation>
    <scope>NUCLEOTIDE SEQUENCE [LARGE SCALE GENOMIC DNA]</scope>
    <source>
        <strain evidence="2">Dakar</strain>
        <strain evidence="3">Dakar, Senegal</strain>
    </source>
</reference>
<gene>
    <name evidence="2" type="ORF">SCUD_LOCUS2338</name>
</gene>
<evidence type="ECO:0000256" key="1">
    <source>
        <dbReference type="SAM" id="Phobius"/>
    </source>
</evidence>
<keyword evidence="1" id="KW-1133">Transmembrane helix</keyword>
<dbReference type="STRING" id="6186.A0A183JI14"/>
<protein>
    <submittedName>
        <fullName evidence="2 4">Uncharacterized protein</fullName>
    </submittedName>
</protein>
<reference evidence="4" key="1">
    <citation type="submission" date="2016-06" db="UniProtKB">
        <authorList>
            <consortium name="WormBaseParasite"/>
        </authorList>
    </citation>
    <scope>IDENTIFICATION</scope>
</reference>
<evidence type="ECO:0000313" key="3">
    <source>
        <dbReference type="Proteomes" id="UP000279833"/>
    </source>
</evidence>